<evidence type="ECO:0000313" key="1">
    <source>
        <dbReference type="EMBL" id="MBN3544161.1"/>
    </source>
</evidence>
<dbReference type="PROSITE" id="PS51257">
    <property type="entry name" value="PROKAR_LIPOPROTEIN"/>
    <property type="match status" value="1"/>
</dbReference>
<dbReference type="RefSeq" id="WP_188404318.1">
    <property type="nucleotide sequence ID" value="NZ_BMCE01000004.1"/>
</dbReference>
<protein>
    <recommendedName>
        <fullName evidence="3">DUF4878 domain-containing protein</fullName>
    </recommendedName>
</protein>
<evidence type="ECO:0008006" key="3">
    <source>
        <dbReference type="Google" id="ProtNLM"/>
    </source>
</evidence>
<comment type="caution">
    <text evidence="1">The sequence shown here is derived from an EMBL/GenBank/DDBJ whole genome shotgun (WGS) entry which is preliminary data.</text>
</comment>
<proteinExistence type="predicted"/>
<gene>
    <name evidence="1" type="ORF">JYA64_02500</name>
</gene>
<reference evidence="1 2" key="1">
    <citation type="submission" date="2021-01" db="EMBL/GenBank/DDBJ databases">
        <title>Genome Sequencing of Type Strains.</title>
        <authorList>
            <person name="Lemaire J.F."/>
            <person name="Inderbitzin P."/>
            <person name="Collins S.B."/>
            <person name="Wespe N."/>
            <person name="Knight-Connoni V."/>
        </authorList>
    </citation>
    <scope>NUCLEOTIDE SEQUENCE [LARGE SCALE GENOMIC DNA]</scope>
    <source>
        <strain evidence="1 2">DSM 14730</strain>
    </source>
</reference>
<evidence type="ECO:0000313" key="2">
    <source>
        <dbReference type="Proteomes" id="UP001319060"/>
    </source>
</evidence>
<name>A0ABS2Z9P4_9BACL</name>
<dbReference type="EMBL" id="JAFHKS010000040">
    <property type="protein sequence ID" value="MBN3544161.1"/>
    <property type="molecule type" value="Genomic_DNA"/>
</dbReference>
<keyword evidence="2" id="KW-1185">Reference proteome</keyword>
<accession>A0ABS2Z9P4</accession>
<organism evidence="1 2">
    <name type="scientific">Fictibacillus barbaricus</name>
    <dbReference type="NCBI Taxonomy" id="182136"/>
    <lineage>
        <taxon>Bacteria</taxon>
        <taxon>Bacillati</taxon>
        <taxon>Bacillota</taxon>
        <taxon>Bacilli</taxon>
        <taxon>Bacillales</taxon>
        <taxon>Fictibacillaceae</taxon>
        <taxon>Fictibacillus</taxon>
    </lineage>
</organism>
<sequence length="151" mass="16613">MTKQNGKLYSGLALIFIVGSLLAGCGFVSTGSAEGADEFVKQYYSDLENEDYQEAQERFASKATIANQPVDTKTLEQLANEASQDSGSIKSVTVKAKYKSEFFGLTKKKKKVTTHAVVTVKRENKDYKINLTLKNSVLKPTDYQIVKADGI</sequence>
<dbReference type="Proteomes" id="UP001319060">
    <property type="component" value="Unassembled WGS sequence"/>
</dbReference>